<dbReference type="OrthoDB" id="8005370at2"/>
<dbReference type="Proteomes" id="UP000401717">
    <property type="component" value="Unassembled WGS sequence"/>
</dbReference>
<accession>A0A564FS37</accession>
<organism evidence="3 4">
    <name type="scientific">Methylobacterium dankookense</name>
    <dbReference type="NCBI Taxonomy" id="560405"/>
    <lineage>
        <taxon>Bacteria</taxon>
        <taxon>Pseudomonadati</taxon>
        <taxon>Pseudomonadota</taxon>
        <taxon>Alphaproteobacteria</taxon>
        <taxon>Hyphomicrobiales</taxon>
        <taxon>Methylobacteriaceae</taxon>
        <taxon>Methylobacterium</taxon>
    </lineage>
</organism>
<feature type="chain" id="PRO_5021950523" evidence="1">
    <location>
        <begin position="25"/>
        <end position="84"/>
    </location>
</feature>
<reference evidence="2" key="2">
    <citation type="journal article" date="2021" name="Front. Microbiol.">
        <title>Comprehensive Comparative Genomics and Phenotyping of Methylobacterium Species.</title>
        <authorList>
            <person name="Alessa O."/>
            <person name="Ogura Y."/>
            <person name="Fujitani Y."/>
            <person name="Takami H."/>
            <person name="Hayashi T."/>
            <person name="Sahin N."/>
            <person name="Tani A."/>
        </authorList>
    </citation>
    <scope>NUCLEOTIDE SEQUENCE</scope>
    <source>
        <strain evidence="2">DSM 22415</strain>
    </source>
</reference>
<evidence type="ECO:0000256" key="1">
    <source>
        <dbReference type="SAM" id="SignalP"/>
    </source>
</evidence>
<evidence type="ECO:0000313" key="3">
    <source>
        <dbReference type="EMBL" id="VUF10983.1"/>
    </source>
</evidence>
<name>A0A564FS37_9HYPH</name>
<dbReference type="Proteomes" id="UP001055303">
    <property type="component" value="Unassembled WGS sequence"/>
</dbReference>
<gene>
    <name evidence="2" type="ORF">IFDJLNFL_2896</name>
    <name evidence="3" type="ORF">MTDSW087_00655</name>
</gene>
<evidence type="ECO:0000313" key="5">
    <source>
        <dbReference type="Proteomes" id="UP001055303"/>
    </source>
</evidence>
<feature type="signal peptide" evidence="1">
    <location>
        <begin position="1"/>
        <end position="24"/>
    </location>
</feature>
<dbReference type="EMBL" id="BPQI01000081">
    <property type="protein sequence ID" value="GJD56997.1"/>
    <property type="molecule type" value="Genomic_DNA"/>
</dbReference>
<reference evidence="3 4" key="1">
    <citation type="submission" date="2019-06" db="EMBL/GenBank/DDBJ databases">
        <authorList>
            <person name="Rodrigo-Torres L."/>
            <person name="Arahal R. D."/>
            <person name="Lucena T."/>
        </authorList>
    </citation>
    <scope>NUCLEOTIDE SEQUENCE [LARGE SCALE GENOMIC DNA]</scope>
    <source>
        <strain evidence="3 4">SW08-7</strain>
    </source>
</reference>
<protein>
    <submittedName>
        <fullName evidence="3">Uncharacterized protein</fullName>
    </submittedName>
</protein>
<evidence type="ECO:0000313" key="4">
    <source>
        <dbReference type="Proteomes" id="UP000401717"/>
    </source>
</evidence>
<evidence type="ECO:0000313" key="2">
    <source>
        <dbReference type="EMBL" id="GJD56997.1"/>
    </source>
</evidence>
<dbReference type="AlphaFoldDB" id="A0A564FS37"/>
<dbReference type="RefSeq" id="WP_144760148.1">
    <property type="nucleotide sequence ID" value="NZ_BPQI01000081.1"/>
</dbReference>
<keyword evidence="5" id="KW-1185">Reference proteome</keyword>
<keyword evidence="1" id="KW-0732">Signal</keyword>
<sequence>MRKNLTIVAALFAGSLVATPLVMSGTKALATAEDTATITLPAAVTPVEVTAVAAPAPQAEPCQVRKVRVVYSGYGTPNAGCQAR</sequence>
<dbReference type="EMBL" id="CABFVH010000002">
    <property type="protein sequence ID" value="VUF10983.1"/>
    <property type="molecule type" value="Genomic_DNA"/>
</dbReference>
<proteinExistence type="predicted"/>
<reference evidence="2" key="3">
    <citation type="submission" date="2021-08" db="EMBL/GenBank/DDBJ databases">
        <authorList>
            <person name="Tani A."/>
            <person name="Ola A."/>
            <person name="Ogura Y."/>
            <person name="Katsura K."/>
            <person name="Hayashi T."/>
        </authorList>
    </citation>
    <scope>NUCLEOTIDE SEQUENCE</scope>
    <source>
        <strain evidence="2">DSM 22415</strain>
    </source>
</reference>